<comment type="caution">
    <text evidence="1">The sequence shown here is derived from an EMBL/GenBank/DDBJ whole genome shotgun (WGS) entry which is preliminary data.</text>
</comment>
<name>F9DPK7_9BACL</name>
<dbReference type="Proteomes" id="UP000005316">
    <property type="component" value="Unassembled WGS sequence"/>
</dbReference>
<evidence type="ECO:0000313" key="1">
    <source>
        <dbReference type="EMBL" id="EGQ27289.1"/>
    </source>
</evidence>
<accession>F9DPK7</accession>
<protein>
    <submittedName>
        <fullName evidence="1">Uncharacterized protein</fullName>
    </submittedName>
</protein>
<sequence>MEASDFQESFLPSLKNFECMYAELKLIDKLAEHAEKHEYIARKRANQ</sequence>
<evidence type="ECO:0000313" key="2">
    <source>
        <dbReference type="Proteomes" id="UP000005316"/>
    </source>
</evidence>
<proteinExistence type="predicted"/>
<reference evidence="1 2" key="1">
    <citation type="submission" date="2011-04" db="EMBL/GenBank/DDBJ databases">
        <authorList>
            <person name="Muzny D."/>
            <person name="Qin X."/>
            <person name="Deng J."/>
            <person name="Jiang H."/>
            <person name="Liu Y."/>
            <person name="Qu J."/>
            <person name="Song X.-Z."/>
            <person name="Zhang L."/>
            <person name="Thornton R."/>
            <person name="Coyle M."/>
            <person name="Francisco L."/>
            <person name="Jackson L."/>
            <person name="Javaid M."/>
            <person name="Korchina V."/>
            <person name="Kovar C."/>
            <person name="Mata R."/>
            <person name="Mathew T."/>
            <person name="Ngo R."/>
            <person name="Nguyen L."/>
            <person name="Nguyen N."/>
            <person name="Okwuonu G."/>
            <person name="Ongeri F."/>
            <person name="Pham C."/>
            <person name="Simmons D."/>
            <person name="Wilczek-Boney K."/>
            <person name="Hale W."/>
            <person name="Jakkamsetti A."/>
            <person name="Pham P."/>
            <person name="Ruth R."/>
            <person name="San Lucas F."/>
            <person name="Warren J."/>
            <person name="Zhang J."/>
            <person name="Zhao Z."/>
            <person name="Zhou C."/>
            <person name="Zhu D."/>
            <person name="Lee S."/>
            <person name="Bess C."/>
            <person name="Blankenburg K."/>
            <person name="Forbes L."/>
            <person name="Fu Q."/>
            <person name="Gubbala S."/>
            <person name="Hirani K."/>
            <person name="Jayaseelan J.C."/>
            <person name="Lara F."/>
            <person name="Munidasa M."/>
            <person name="Palculict T."/>
            <person name="Patil S."/>
            <person name="Pu L.-L."/>
            <person name="Saada N."/>
            <person name="Tang L."/>
            <person name="Weissenberger G."/>
            <person name="Zhu Y."/>
            <person name="Hemphill L."/>
            <person name="Shang Y."/>
            <person name="Youmans B."/>
            <person name="Ayvaz T."/>
            <person name="Ross M."/>
            <person name="Santibanez J."/>
            <person name="Aqrawi P."/>
            <person name="Gross S."/>
            <person name="Joshi V."/>
            <person name="Fowler G."/>
            <person name="Nazareth L."/>
            <person name="Reid J."/>
            <person name="Worley K."/>
            <person name="Petrosino J."/>
            <person name="Highlander S."/>
            <person name="Gibbs R."/>
        </authorList>
    </citation>
    <scope>NUCLEOTIDE SEQUENCE [LARGE SCALE GENOMIC DNA]</scope>
    <source>
        <strain evidence="1 2">2681</strain>
    </source>
</reference>
<gene>
    <name evidence="1" type="ORF">HMPREF9372_0737</name>
</gene>
<organism evidence="1 2">
    <name type="scientific">Sporosarcina newyorkensis 2681</name>
    <dbReference type="NCBI Taxonomy" id="1027292"/>
    <lineage>
        <taxon>Bacteria</taxon>
        <taxon>Bacillati</taxon>
        <taxon>Bacillota</taxon>
        <taxon>Bacilli</taxon>
        <taxon>Bacillales</taxon>
        <taxon>Caryophanaceae</taxon>
        <taxon>Sporosarcina</taxon>
    </lineage>
</organism>
<dbReference type="HOGENOM" id="CLU_3173371_0_0_9"/>
<dbReference type="AlphaFoldDB" id="F9DPK7"/>
<dbReference type="EMBL" id="AFPZ01000019">
    <property type="protein sequence ID" value="EGQ27289.1"/>
    <property type="molecule type" value="Genomic_DNA"/>
</dbReference>